<proteinExistence type="predicted"/>
<reference evidence="1" key="1">
    <citation type="submission" date="2021-06" db="EMBL/GenBank/DDBJ databases">
        <authorList>
            <person name="Kallberg Y."/>
            <person name="Tangrot J."/>
            <person name="Rosling A."/>
        </authorList>
    </citation>
    <scope>NUCLEOTIDE SEQUENCE</scope>
    <source>
        <strain evidence="1">IL203A</strain>
    </source>
</reference>
<organism evidence="1 2">
    <name type="scientific">Dentiscutata heterogama</name>
    <dbReference type="NCBI Taxonomy" id="1316150"/>
    <lineage>
        <taxon>Eukaryota</taxon>
        <taxon>Fungi</taxon>
        <taxon>Fungi incertae sedis</taxon>
        <taxon>Mucoromycota</taxon>
        <taxon>Glomeromycotina</taxon>
        <taxon>Glomeromycetes</taxon>
        <taxon>Diversisporales</taxon>
        <taxon>Gigasporaceae</taxon>
        <taxon>Dentiscutata</taxon>
    </lineage>
</organism>
<gene>
    <name evidence="1" type="ORF">DHETER_LOCUS16173</name>
</gene>
<keyword evidence="2" id="KW-1185">Reference proteome</keyword>
<name>A0ACA9R4N3_9GLOM</name>
<dbReference type="EMBL" id="CAJVPU010060390">
    <property type="protein sequence ID" value="CAG8776909.1"/>
    <property type="molecule type" value="Genomic_DNA"/>
</dbReference>
<feature type="non-terminal residue" evidence="1">
    <location>
        <position position="1"/>
    </location>
</feature>
<protein>
    <submittedName>
        <fullName evidence="1">16921_t:CDS:1</fullName>
    </submittedName>
</protein>
<comment type="caution">
    <text evidence="1">The sequence shown here is derived from an EMBL/GenBank/DDBJ whole genome shotgun (WGS) entry which is preliminary data.</text>
</comment>
<sequence>DFEVANFEQDTFVNIDSEEEAREWFMEYQSWSKTTMPQTRGFEIKGSQVIFHEQRHCIHSNDVKKKQGNREMKHPQSSQAQNIFCSATIHMWLERYNLALSHPLK</sequence>
<evidence type="ECO:0000313" key="2">
    <source>
        <dbReference type="Proteomes" id="UP000789702"/>
    </source>
</evidence>
<dbReference type="Proteomes" id="UP000789702">
    <property type="component" value="Unassembled WGS sequence"/>
</dbReference>
<feature type="non-terminal residue" evidence="1">
    <location>
        <position position="105"/>
    </location>
</feature>
<evidence type="ECO:0000313" key="1">
    <source>
        <dbReference type="EMBL" id="CAG8776909.1"/>
    </source>
</evidence>
<accession>A0ACA9R4N3</accession>